<dbReference type="InterPro" id="IPR001012">
    <property type="entry name" value="UBX_dom"/>
</dbReference>
<evidence type="ECO:0000313" key="3">
    <source>
        <dbReference type="Proteomes" id="UP001485043"/>
    </source>
</evidence>
<dbReference type="GO" id="GO:0005737">
    <property type="term" value="C:cytoplasm"/>
    <property type="evidence" value="ECO:0007669"/>
    <property type="project" value="TreeGrafter"/>
</dbReference>
<organism evidence="2 3">
    <name type="scientific">Apatococcus fuscideae</name>
    <dbReference type="NCBI Taxonomy" id="2026836"/>
    <lineage>
        <taxon>Eukaryota</taxon>
        <taxon>Viridiplantae</taxon>
        <taxon>Chlorophyta</taxon>
        <taxon>core chlorophytes</taxon>
        <taxon>Trebouxiophyceae</taxon>
        <taxon>Chlorellales</taxon>
        <taxon>Chlorellaceae</taxon>
        <taxon>Apatococcus</taxon>
    </lineage>
</organism>
<gene>
    <name evidence="2" type="ORF">WJX84_002896</name>
</gene>
<dbReference type="InterPro" id="IPR029071">
    <property type="entry name" value="Ubiquitin-like_domsf"/>
</dbReference>
<comment type="caution">
    <text evidence="2">The sequence shown here is derived from an EMBL/GenBank/DDBJ whole genome shotgun (WGS) entry which is preliminary data.</text>
</comment>
<sequence length="183" mass="20066">MIVEVQRNTQVLLPVEPNSEVPDFIFERTGLELKRMWQAARRQREQEQVLMTRATRERLAQQRQAPSAGRAPATTSTIRVRFPNGLLLQGTFGATEPVAMVEAWVAGALADPLTPFNLILPTRQPLQAGRGQNVRQADLMPAVTLSFQQVGEALSGLGGWGAQASTTQAMLRDELLRAARPAA</sequence>
<accession>A0AAW1T388</accession>
<proteinExistence type="predicted"/>
<dbReference type="SUPFAM" id="SSF54236">
    <property type="entry name" value="Ubiquitin-like"/>
    <property type="match status" value="1"/>
</dbReference>
<dbReference type="PANTHER" id="PTHR23153">
    <property type="entry name" value="UBX-RELATED"/>
    <property type="match status" value="1"/>
</dbReference>
<keyword evidence="3" id="KW-1185">Reference proteome</keyword>
<dbReference type="PROSITE" id="PS50033">
    <property type="entry name" value="UBX"/>
    <property type="match status" value="1"/>
</dbReference>
<reference evidence="2 3" key="1">
    <citation type="journal article" date="2024" name="Nat. Commun.">
        <title>Phylogenomics reveals the evolutionary origins of lichenization in chlorophyte algae.</title>
        <authorList>
            <person name="Puginier C."/>
            <person name="Libourel C."/>
            <person name="Otte J."/>
            <person name="Skaloud P."/>
            <person name="Haon M."/>
            <person name="Grisel S."/>
            <person name="Petersen M."/>
            <person name="Berrin J.G."/>
            <person name="Delaux P.M."/>
            <person name="Dal Grande F."/>
            <person name="Keller J."/>
        </authorList>
    </citation>
    <scope>NUCLEOTIDE SEQUENCE [LARGE SCALE GENOMIC DNA]</scope>
    <source>
        <strain evidence="2 3">SAG 2523</strain>
    </source>
</reference>
<dbReference type="Proteomes" id="UP001485043">
    <property type="component" value="Unassembled WGS sequence"/>
</dbReference>
<protein>
    <recommendedName>
        <fullName evidence="1">UBX domain-containing protein</fullName>
    </recommendedName>
</protein>
<evidence type="ECO:0000313" key="2">
    <source>
        <dbReference type="EMBL" id="KAK9863959.1"/>
    </source>
</evidence>
<dbReference type="Gene3D" id="3.10.20.90">
    <property type="entry name" value="Phosphatidylinositol 3-kinase Catalytic Subunit, Chain A, domain 1"/>
    <property type="match status" value="1"/>
</dbReference>
<name>A0AAW1T388_9CHLO</name>
<dbReference type="Pfam" id="PF00789">
    <property type="entry name" value="UBX"/>
    <property type="match status" value="1"/>
</dbReference>
<feature type="domain" description="UBX" evidence="1">
    <location>
        <begin position="71"/>
        <end position="147"/>
    </location>
</feature>
<dbReference type="EMBL" id="JALJOV010000408">
    <property type="protein sequence ID" value="KAK9863959.1"/>
    <property type="molecule type" value="Genomic_DNA"/>
</dbReference>
<dbReference type="AlphaFoldDB" id="A0AAW1T388"/>
<evidence type="ECO:0000259" key="1">
    <source>
        <dbReference type="PROSITE" id="PS50033"/>
    </source>
</evidence>
<dbReference type="PANTHER" id="PTHR23153:SF38">
    <property type="entry name" value="UBX DOMAIN-CONTAINING PROTEIN 6"/>
    <property type="match status" value="1"/>
</dbReference>